<accession>A0A6H1ZXV6</accession>
<dbReference type="AlphaFoldDB" id="A0A6H1ZXV6"/>
<evidence type="ECO:0000256" key="1">
    <source>
        <dbReference type="SAM" id="MobiDB-lite"/>
    </source>
</evidence>
<gene>
    <name evidence="2" type="ORF">TM448A02581_0003</name>
</gene>
<feature type="compositionally biased region" description="Acidic residues" evidence="1">
    <location>
        <begin position="85"/>
        <end position="102"/>
    </location>
</feature>
<feature type="region of interest" description="Disordered" evidence="1">
    <location>
        <begin position="76"/>
        <end position="102"/>
    </location>
</feature>
<organism evidence="2">
    <name type="scientific">viral metagenome</name>
    <dbReference type="NCBI Taxonomy" id="1070528"/>
    <lineage>
        <taxon>unclassified sequences</taxon>
        <taxon>metagenomes</taxon>
        <taxon>organismal metagenomes</taxon>
    </lineage>
</organism>
<sequence>MNTNHFIPKKDRAIELLQEGIDHFEEAYNLFTDIEDSMSFNTDRFMDKLDALLNQITILTGKETDKKLYSQLEEDLGLVEKGEHEEEEEEDDDDLTSDEDDE</sequence>
<reference evidence="2" key="1">
    <citation type="submission" date="2020-03" db="EMBL/GenBank/DDBJ databases">
        <title>The deep terrestrial virosphere.</title>
        <authorList>
            <person name="Holmfeldt K."/>
            <person name="Nilsson E."/>
            <person name="Simone D."/>
            <person name="Lopez-Fernandez M."/>
            <person name="Wu X."/>
            <person name="de Brujin I."/>
            <person name="Lundin D."/>
            <person name="Andersson A."/>
            <person name="Bertilsson S."/>
            <person name="Dopson M."/>
        </authorList>
    </citation>
    <scope>NUCLEOTIDE SEQUENCE</scope>
    <source>
        <strain evidence="2">TM448A02581</strain>
    </source>
</reference>
<evidence type="ECO:0000313" key="2">
    <source>
        <dbReference type="EMBL" id="QJA52251.1"/>
    </source>
</evidence>
<dbReference type="EMBL" id="MT144325">
    <property type="protein sequence ID" value="QJA52251.1"/>
    <property type="molecule type" value="Genomic_DNA"/>
</dbReference>
<name>A0A6H1ZXV6_9ZZZZ</name>
<protein>
    <submittedName>
        <fullName evidence="2">Uncharacterized protein</fullName>
    </submittedName>
</protein>
<proteinExistence type="predicted"/>